<name>A0A9D1PPW4_9FIRM</name>
<dbReference type="PROSITE" id="PS51272">
    <property type="entry name" value="SLH"/>
    <property type="match status" value="2"/>
</dbReference>
<evidence type="ECO:0000256" key="1">
    <source>
        <dbReference type="ARBA" id="ARBA00022737"/>
    </source>
</evidence>
<gene>
    <name evidence="4" type="ORF">H9900_02770</name>
</gene>
<dbReference type="InterPro" id="IPR001119">
    <property type="entry name" value="SLH_dom"/>
</dbReference>
<keyword evidence="2" id="KW-0732">Signal</keyword>
<reference evidence="4" key="1">
    <citation type="journal article" date="2021" name="PeerJ">
        <title>Extensive microbial diversity within the chicken gut microbiome revealed by metagenomics and culture.</title>
        <authorList>
            <person name="Gilroy R."/>
            <person name="Ravi A."/>
            <person name="Getino M."/>
            <person name="Pursley I."/>
            <person name="Horton D.L."/>
            <person name="Alikhan N.F."/>
            <person name="Baker D."/>
            <person name="Gharbi K."/>
            <person name="Hall N."/>
            <person name="Watson M."/>
            <person name="Adriaenssens E.M."/>
            <person name="Foster-Nyarko E."/>
            <person name="Jarju S."/>
            <person name="Secka A."/>
            <person name="Antonio M."/>
            <person name="Oren A."/>
            <person name="Chaudhuri R.R."/>
            <person name="La Ragione R."/>
            <person name="Hildebrand F."/>
            <person name="Pallen M.J."/>
        </authorList>
    </citation>
    <scope>NUCLEOTIDE SEQUENCE</scope>
    <source>
        <strain evidence="4">5790</strain>
    </source>
</reference>
<keyword evidence="1" id="KW-0677">Repeat</keyword>
<feature type="domain" description="SLH" evidence="3">
    <location>
        <begin position="78"/>
        <end position="141"/>
    </location>
</feature>
<evidence type="ECO:0000256" key="2">
    <source>
        <dbReference type="SAM" id="SignalP"/>
    </source>
</evidence>
<dbReference type="EMBL" id="DXIJ01000055">
    <property type="protein sequence ID" value="HIV85716.1"/>
    <property type="molecule type" value="Genomic_DNA"/>
</dbReference>
<feature type="domain" description="SLH" evidence="3">
    <location>
        <begin position="143"/>
        <end position="206"/>
    </location>
</feature>
<protein>
    <submittedName>
        <fullName evidence="4">S-layer homology domain-containing protein</fullName>
    </submittedName>
</protein>
<dbReference type="Proteomes" id="UP000824162">
    <property type="component" value="Unassembled WGS sequence"/>
</dbReference>
<feature type="chain" id="PRO_5039680968" evidence="2">
    <location>
        <begin position="23"/>
        <end position="386"/>
    </location>
</feature>
<organism evidence="4 5">
    <name type="scientific">Candidatus Monoglobus merdigallinarum</name>
    <dbReference type="NCBI Taxonomy" id="2838698"/>
    <lineage>
        <taxon>Bacteria</taxon>
        <taxon>Bacillati</taxon>
        <taxon>Bacillota</taxon>
        <taxon>Clostridia</taxon>
        <taxon>Monoglobales</taxon>
        <taxon>Monoglobaceae</taxon>
        <taxon>Monoglobus</taxon>
    </lineage>
</organism>
<comment type="caution">
    <text evidence="4">The sequence shown here is derived from an EMBL/GenBank/DDBJ whole genome shotgun (WGS) entry which is preliminary data.</text>
</comment>
<dbReference type="Pfam" id="PF00395">
    <property type="entry name" value="SLH"/>
    <property type="match status" value="2"/>
</dbReference>
<accession>A0A9D1PPW4</accession>
<reference evidence="4" key="2">
    <citation type="submission" date="2021-04" db="EMBL/GenBank/DDBJ databases">
        <authorList>
            <person name="Gilroy R."/>
        </authorList>
    </citation>
    <scope>NUCLEOTIDE SEQUENCE</scope>
    <source>
        <strain evidence="4">5790</strain>
    </source>
</reference>
<evidence type="ECO:0000259" key="3">
    <source>
        <dbReference type="PROSITE" id="PS51272"/>
    </source>
</evidence>
<dbReference type="AlphaFoldDB" id="A0A9D1PPW4"/>
<evidence type="ECO:0000313" key="4">
    <source>
        <dbReference type="EMBL" id="HIV85716.1"/>
    </source>
</evidence>
<feature type="signal peptide" evidence="2">
    <location>
        <begin position="1"/>
        <end position="22"/>
    </location>
</feature>
<sequence>MKKLTSIIAAICMLASMFTAYAADYTVSDWAAESVERAWDLRLPDKELTGRDLTQPINREDFCAAVFNLMSHIADGELSSDPDLCKFTDVDNMKVTFLCGMGIINGKSETEFAPNDSLTREEAATILLRMINKVKPMAATEMWFDFADLSDISDWALNSVQTICNMGFMEGVGDNRFAPKDTYTEEQALAVLVRIYDAAEAMDAANPDVTQEYSFDTPLGTVTQTSDNCVEHINFAVETEAIVTIVRDQSNFSNSYIDTPVKAITNQDTTMMISFDDFASIFGGEWKLTDNVFEFTYDPATPIELSESYTPFTYEKPAPSQDAQLSPVTTFIDMDTITVNGEETELLSSSGGRVHPGSICMYGDTLYISVQMVAYLMGCDLAVLIL</sequence>
<proteinExistence type="predicted"/>
<evidence type="ECO:0000313" key="5">
    <source>
        <dbReference type="Proteomes" id="UP000824162"/>
    </source>
</evidence>